<keyword evidence="5" id="KW-0057">Aromatic amino acid biosynthesis</keyword>
<keyword evidence="6" id="KW-0456">Lyase</keyword>
<dbReference type="InterPro" id="IPR013785">
    <property type="entry name" value="Aldolase_TIM"/>
</dbReference>
<evidence type="ECO:0000256" key="6">
    <source>
        <dbReference type="ARBA" id="ARBA00023239"/>
    </source>
</evidence>
<evidence type="ECO:0000313" key="9">
    <source>
        <dbReference type="EMBL" id="QCN85965.1"/>
    </source>
</evidence>
<sequence>MFIPGGLHAARAERHQLAQIARAGADLFEIGLAHHDASLDGPVIQAAYHRALIRGNVLARALRAVEHAADLRPTVVMTY</sequence>
<dbReference type="Proteomes" id="UP000271291">
    <property type="component" value="Chromosome"/>
</dbReference>
<dbReference type="EMBL" id="CP029078">
    <property type="protein sequence ID" value="QCN85965.1"/>
    <property type="molecule type" value="Genomic_DNA"/>
</dbReference>
<evidence type="ECO:0000256" key="5">
    <source>
        <dbReference type="ARBA" id="ARBA00023141"/>
    </source>
</evidence>
<dbReference type="EMBL" id="CP034687">
    <property type="protein sequence ID" value="AZS87181.1"/>
    <property type="molecule type" value="Genomic_DNA"/>
</dbReference>
<dbReference type="Gene3D" id="3.20.20.70">
    <property type="entry name" value="Aldolase class I"/>
    <property type="match status" value="1"/>
</dbReference>
<protein>
    <recommendedName>
        <fullName evidence="2">tryptophan synthase</fullName>
        <ecNumber evidence="2">4.2.1.20</ecNumber>
    </recommendedName>
</protein>
<dbReference type="InterPro" id="IPR002028">
    <property type="entry name" value="Trp_synthase_suA"/>
</dbReference>
<dbReference type="KEGG" id="sgd:ELQ87_25230"/>
<evidence type="ECO:0000256" key="7">
    <source>
        <dbReference type="ARBA" id="ARBA00049047"/>
    </source>
</evidence>
<reference evidence="8 10" key="2">
    <citation type="submission" date="2018-12" db="EMBL/GenBank/DDBJ databases">
        <title>Streptomyces griseoviridis F1-27 complete genome.</title>
        <authorList>
            <person name="Mariita R.M."/>
            <person name="Sello J.K."/>
        </authorList>
    </citation>
    <scope>NUCLEOTIDE SEQUENCE [LARGE SCALE GENOMIC DNA]</scope>
    <source>
        <strain evidence="8 10">F1-27</strain>
    </source>
</reference>
<dbReference type="AlphaFoldDB" id="A0A3Q9KY57"/>
<comment type="catalytic activity">
    <reaction evidence="7">
        <text>(1S,2R)-1-C-(indol-3-yl)glycerol 3-phosphate + L-serine = D-glyceraldehyde 3-phosphate + L-tryptophan + H2O</text>
        <dbReference type="Rhea" id="RHEA:10532"/>
        <dbReference type="ChEBI" id="CHEBI:15377"/>
        <dbReference type="ChEBI" id="CHEBI:33384"/>
        <dbReference type="ChEBI" id="CHEBI:57912"/>
        <dbReference type="ChEBI" id="CHEBI:58866"/>
        <dbReference type="ChEBI" id="CHEBI:59776"/>
        <dbReference type="EC" id="4.2.1.20"/>
    </reaction>
</comment>
<evidence type="ECO:0000313" key="11">
    <source>
        <dbReference type="Proteomes" id="UP000501753"/>
    </source>
</evidence>
<dbReference type="GO" id="GO:0004834">
    <property type="term" value="F:tryptophan synthase activity"/>
    <property type="evidence" value="ECO:0007669"/>
    <property type="project" value="UniProtKB-EC"/>
</dbReference>
<accession>A0A3Q9KY57</accession>
<dbReference type="OrthoDB" id="4313489at2"/>
<evidence type="ECO:0000256" key="3">
    <source>
        <dbReference type="ARBA" id="ARBA00022605"/>
    </source>
</evidence>
<keyword evidence="3" id="KW-0028">Amino-acid biosynthesis</keyword>
<comment type="pathway">
    <text evidence="1">Amino-acid biosynthesis; L-tryptophan biosynthesis; L-tryptophan from chorismate: step 5/5.</text>
</comment>
<gene>
    <name evidence="9" type="ORF">DDJ31_14045</name>
    <name evidence="8" type="ORF">ELQ87_25230</name>
</gene>
<name>A0A3Q9KY57_STRGD</name>
<dbReference type="UniPathway" id="UPA00035">
    <property type="reaction ID" value="UER00044"/>
</dbReference>
<dbReference type="EC" id="4.2.1.20" evidence="2"/>
<dbReference type="Proteomes" id="UP000501753">
    <property type="component" value="Chromosome"/>
</dbReference>
<keyword evidence="11" id="KW-1185">Reference proteome</keyword>
<evidence type="ECO:0000313" key="8">
    <source>
        <dbReference type="EMBL" id="AZS87181.1"/>
    </source>
</evidence>
<dbReference type="InterPro" id="IPR011060">
    <property type="entry name" value="RibuloseP-bd_barrel"/>
</dbReference>
<evidence type="ECO:0000256" key="2">
    <source>
        <dbReference type="ARBA" id="ARBA00012043"/>
    </source>
</evidence>
<keyword evidence="4" id="KW-0822">Tryptophan biosynthesis</keyword>
<proteinExistence type="predicted"/>
<dbReference type="SUPFAM" id="SSF51366">
    <property type="entry name" value="Ribulose-phoshate binding barrel"/>
    <property type="match status" value="1"/>
</dbReference>
<evidence type="ECO:0000256" key="4">
    <source>
        <dbReference type="ARBA" id="ARBA00022822"/>
    </source>
</evidence>
<dbReference type="Pfam" id="PF00290">
    <property type="entry name" value="Trp_syntA"/>
    <property type="match status" value="1"/>
</dbReference>
<evidence type="ECO:0000256" key="1">
    <source>
        <dbReference type="ARBA" id="ARBA00004733"/>
    </source>
</evidence>
<reference evidence="9 11" key="1">
    <citation type="submission" date="2018-04" db="EMBL/GenBank/DDBJ databases">
        <title>Complete genome sequences of Streptomyces griseoviridis K61 and characterization of antagonistic properties of biological control agents.</title>
        <authorList>
            <person name="Mariita R.M."/>
            <person name="Sello J.K."/>
        </authorList>
    </citation>
    <scope>NUCLEOTIDE SEQUENCE [LARGE SCALE GENOMIC DNA]</scope>
    <source>
        <strain evidence="9 11">K61</strain>
    </source>
</reference>
<organism evidence="8 10">
    <name type="scientific">Streptomyces griseoviridis</name>
    <dbReference type="NCBI Taxonomy" id="45398"/>
    <lineage>
        <taxon>Bacteria</taxon>
        <taxon>Bacillati</taxon>
        <taxon>Actinomycetota</taxon>
        <taxon>Actinomycetes</taxon>
        <taxon>Kitasatosporales</taxon>
        <taxon>Streptomycetaceae</taxon>
        <taxon>Streptomyces</taxon>
    </lineage>
</organism>
<evidence type="ECO:0000313" key="10">
    <source>
        <dbReference type="Proteomes" id="UP000271291"/>
    </source>
</evidence>